<protein>
    <submittedName>
        <fullName evidence="2">Uncharacterized protein</fullName>
    </submittedName>
</protein>
<evidence type="ECO:0000256" key="1">
    <source>
        <dbReference type="SAM" id="MobiDB-lite"/>
    </source>
</evidence>
<name>A0A7Z7JA15_9BURK</name>
<dbReference type="EMBL" id="OGUU01000011">
    <property type="protein sequence ID" value="SPC15531.1"/>
    <property type="molecule type" value="Genomic_DNA"/>
</dbReference>
<reference evidence="2 3" key="1">
    <citation type="submission" date="2018-01" db="EMBL/GenBank/DDBJ databases">
        <authorList>
            <person name="Clerissi C."/>
        </authorList>
    </citation>
    <scope>NUCLEOTIDE SEQUENCE [LARGE SCALE GENOMIC DNA]</scope>
    <source>
        <strain evidence="2">Cupriavidus taiwanensis STM 6021</strain>
    </source>
</reference>
<accession>A0A7Z7JA15</accession>
<sequence length="60" mass="6551">MPRGRAPSLQAVRGRRHPGEGAPARARARPAIPSEPGRAPCRRCPDARRTAGRGQDEERQ</sequence>
<evidence type="ECO:0000313" key="2">
    <source>
        <dbReference type="EMBL" id="SPC15531.1"/>
    </source>
</evidence>
<evidence type="ECO:0000313" key="3">
    <source>
        <dbReference type="Proteomes" id="UP000257139"/>
    </source>
</evidence>
<feature type="region of interest" description="Disordered" evidence="1">
    <location>
        <begin position="1"/>
        <end position="60"/>
    </location>
</feature>
<feature type="compositionally biased region" description="Low complexity" evidence="1">
    <location>
        <begin position="20"/>
        <end position="31"/>
    </location>
</feature>
<dbReference type="AlphaFoldDB" id="A0A7Z7JA15"/>
<gene>
    <name evidence="2" type="ORF">CBM2594_A70096</name>
</gene>
<organism evidence="2 3">
    <name type="scientific">Cupriavidus taiwanensis</name>
    <dbReference type="NCBI Taxonomy" id="164546"/>
    <lineage>
        <taxon>Bacteria</taxon>
        <taxon>Pseudomonadati</taxon>
        <taxon>Pseudomonadota</taxon>
        <taxon>Betaproteobacteria</taxon>
        <taxon>Burkholderiales</taxon>
        <taxon>Burkholderiaceae</taxon>
        <taxon>Cupriavidus</taxon>
    </lineage>
</organism>
<comment type="caution">
    <text evidence="2">The sequence shown here is derived from an EMBL/GenBank/DDBJ whole genome shotgun (WGS) entry which is preliminary data.</text>
</comment>
<dbReference type="Proteomes" id="UP000257139">
    <property type="component" value="Chromosome CBM2594_a"/>
</dbReference>
<feature type="compositionally biased region" description="Basic and acidic residues" evidence="1">
    <location>
        <begin position="43"/>
        <end position="60"/>
    </location>
</feature>
<proteinExistence type="predicted"/>